<dbReference type="PANTHER" id="PTHR42682:SF5">
    <property type="entry name" value="HYDROGENASE-4 COMPONENT F"/>
    <property type="match status" value="1"/>
</dbReference>
<feature type="transmembrane region" description="Helical" evidence="8">
    <location>
        <begin position="412"/>
        <end position="433"/>
    </location>
</feature>
<dbReference type="InterPro" id="IPR003918">
    <property type="entry name" value="NADH_UbQ_OxRdtase"/>
</dbReference>
<protein>
    <submittedName>
        <fullName evidence="11">Hydrogenase</fullName>
    </submittedName>
</protein>
<feature type="transmembrane region" description="Helical" evidence="8">
    <location>
        <begin position="389"/>
        <end position="407"/>
    </location>
</feature>
<evidence type="ECO:0000256" key="2">
    <source>
        <dbReference type="ARBA" id="ARBA00022475"/>
    </source>
</evidence>
<feature type="transmembrane region" description="Helical" evidence="8">
    <location>
        <begin position="307"/>
        <end position="327"/>
    </location>
</feature>
<evidence type="ECO:0000256" key="3">
    <source>
        <dbReference type="ARBA" id="ARBA00022692"/>
    </source>
</evidence>
<evidence type="ECO:0000313" key="11">
    <source>
        <dbReference type="EMBL" id="PIU41637.1"/>
    </source>
</evidence>
<evidence type="ECO:0000259" key="9">
    <source>
        <dbReference type="Pfam" id="PF00361"/>
    </source>
</evidence>
<feature type="transmembrane region" description="Helical" evidence="8">
    <location>
        <begin position="453"/>
        <end position="471"/>
    </location>
</feature>
<comment type="caution">
    <text evidence="11">The sequence shown here is derived from an EMBL/GenBank/DDBJ whole genome shotgun (WGS) entry which is preliminary data.</text>
</comment>
<accession>A0A2J0L541</accession>
<feature type="transmembrane region" description="Helical" evidence="8">
    <location>
        <begin position="28"/>
        <end position="45"/>
    </location>
</feature>
<reference evidence="11 12" key="1">
    <citation type="submission" date="2017-09" db="EMBL/GenBank/DDBJ databases">
        <title>Depth-based differentiation of microbial function through sediment-hosted aquifers and enrichment of novel symbionts in the deep terrestrial subsurface.</title>
        <authorList>
            <person name="Probst A.J."/>
            <person name="Ladd B."/>
            <person name="Jarett J.K."/>
            <person name="Geller-Mcgrath D.E."/>
            <person name="Sieber C.M."/>
            <person name="Emerson J.B."/>
            <person name="Anantharaman K."/>
            <person name="Thomas B.C."/>
            <person name="Malmstrom R."/>
            <person name="Stieglmeier M."/>
            <person name="Klingl A."/>
            <person name="Woyke T."/>
            <person name="Ryan C.M."/>
            <person name="Banfield J.F."/>
        </authorList>
    </citation>
    <scope>NUCLEOTIDE SEQUENCE [LARGE SCALE GENOMIC DNA]</scope>
    <source>
        <strain evidence="11">CG07_land_8_20_14_0_80_42_15</strain>
    </source>
</reference>
<comment type="subcellular location">
    <subcellularLocation>
        <location evidence="1">Cell membrane</location>
        <topology evidence="1">Multi-pass membrane protein</topology>
    </subcellularLocation>
    <subcellularLocation>
        <location evidence="7">Membrane</location>
        <topology evidence="7">Multi-pass membrane protein</topology>
    </subcellularLocation>
</comment>
<proteinExistence type="predicted"/>
<feature type="transmembrane region" description="Helical" evidence="8">
    <location>
        <begin position="159"/>
        <end position="185"/>
    </location>
</feature>
<keyword evidence="3 7" id="KW-0812">Transmembrane</keyword>
<keyword evidence="4 8" id="KW-1133">Transmembrane helix</keyword>
<evidence type="ECO:0000256" key="1">
    <source>
        <dbReference type="ARBA" id="ARBA00004651"/>
    </source>
</evidence>
<evidence type="ECO:0000256" key="7">
    <source>
        <dbReference type="RuleBase" id="RU000320"/>
    </source>
</evidence>
<gene>
    <name evidence="11" type="ORF">COS99_04385</name>
</gene>
<evidence type="ECO:0000256" key="8">
    <source>
        <dbReference type="SAM" id="Phobius"/>
    </source>
</evidence>
<feature type="transmembrane region" description="Helical" evidence="8">
    <location>
        <begin position="364"/>
        <end position="383"/>
    </location>
</feature>
<feature type="transmembrane region" description="Helical" evidence="8">
    <location>
        <begin position="238"/>
        <end position="259"/>
    </location>
</feature>
<dbReference type="EMBL" id="PEWV01000041">
    <property type="protein sequence ID" value="PIU41637.1"/>
    <property type="molecule type" value="Genomic_DNA"/>
</dbReference>
<keyword evidence="6 8" id="KW-0472">Membrane</keyword>
<dbReference type="InterPro" id="IPR001516">
    <property type="entry name" value="Proton_antipo_N"/>
</dbReference>
<dbReference type="Proteomes" id="UP000230052">
    <property type="component" value="Unassembled WGS sequence"/>
</dbReference>
<name>A0A2J0L541_9BACT</name>
<dbReference type="PRINTS" id="PR01437">
    <property type="entry name" value="NUOXDRDTASE4"/>
</dbReference>
<evidence type="ECO:0000256" key="4">
    <source>
        <dbReference type="ARBA" id="ARBA00022989"/>
    </source>
</evidence>
<evidence type="ECO:0000259" key="10">
    <source>
        <dbReference type="Pfam" id="PF00662"/>
    </source>
</evidence>
<dbReference type="GO" id="GO:0008137">
    <property type="term" value="F:NADH dehydrogenase (ubiquinone) activity"/>
    <property type="evidence" value="ECO:0007669"/>
    <property type="project" value="InterPro"/>
</dbReference>
<dbReference type="AlphaFoldDB" id="A0A2J0L541"/>
<keyword evidence="2" id="KW-1003">Cell membrane</keyword>
<dbReference type="Pfam" id="PF00662">
    <property type="entry name" value="Proton_antipo_N"/>
    <property type="match status" value="1"/>
</dbReference>
<feature type="transmembrane region" description="Helical" evidence="8">
    <location>
        <begin position="271"/>
        <end position="295"/>
    </location>
</feature>
<dbReference type="GO" id="GO:0016491">
    <property type="term" value="F:oxidoreductase activity"/>
    <property type="evidence" value="ECO:0007669"/>
    <property type="project" value="UniProtKB-KW"/>
</dbReference>
<evidence type="ECO:0000256" key="5">
    <source>
        <dbReference type="ARBA" id="ARBA00023002"/>
    </source>
</evidence>
<organism evidence="11 12">
    <name type="scientific">Candidatus Aquitaenariimonas noxiae</name>
    <dbReference type="NCBI Taxonomy" id="1974741"/>
    <lineage>
        <taxon>Bacteria</taxon>
        <taxon>Pseudomonadati</taxon>
        <taxon>Candidatus Omnitrophota</taxon>
        <taxon>Candidatus Aquitaenariimonas</taxon>
    </lineage>
</organism>
<dbReference type="Pfam" id="PF00361">
    <property type="entry name" value="Proton_antipo_M"/>
    <property type="match status" value="1"/>
</dbReference>
<evidence type="ECO:0000256" key="6">
    <source>
        <dbReference type="ARBA" id="ARBA00023136"/>
    </source>
</evidence>
<dbReference type="InterPro" id="IPR001750">
    <property type="entry name" value="ND/Mrp_TM"/>
</dbReference>
<evidence type="ECO:0000313" key="12">
    <source>
        <dbReference type="Proteomes" id="UP000230052"/>
    </source>
</evidence>
<feature type="domain" description="NADH-Ubiquinone oxidoreductase (complex I) chain 5 N-terminal" evidence="10">
    <location>
        <begin position="61"/>
        <end position="92"/>
    </location>
</feature>
<dbReference type="GO" id="GO:0005886">
    <property type="term" value="C:plasma membrane"/>
    <property type="evidence" value="ECO:0007669"/>
    <property type="project" value="UniProtKB-SubCell"/>
</dbReference>
<keyword evidence="5" id="KW-0560">Oxidoreductase</keyword>
<sequence length="485" mass="53068">MQIFFILAIPIFLAAGAFLIGKQKIFCTLNAIGYLAVLVASVMLLRKMVLSESANSYFSFIYFDALSAFFIFVISVIAFAAALYSISYIKKDIDSGVISERKAKIYYILFNLFCFSMLLVPAVNNLGMLWVAIEMTTLISAFLVGFYNNKESIEAAWKYIIICSVGIIFALLGTILFSYAFSLLGDVKSLNWSDMVANAGRMDKNILKIAFIFILVGYGTKAGLAPMHTWLPDAHSQAVAPISALLSGVLLKTAIYAILRFGIITIKGVGFAYFGNLMVLLGIISLAISCGFILVQKDLKRLLAYHSIEHIGIISIGFGIGGILGVGGALLHVFNHAVTKALMFFGAGNVVNKYRTHNMHVIRGVIGTMPFTGFMLLMGAFALAGMPPFSIFISEILIICAVFLKGYYLVTFLLLGFIAIIFGAVVHHFSKILFGSIPKGMSVVKEPLSGKMAFLFLFVQICALGIVLPFIKKDLIWMVQKLFQG</sequence>
<dbReference type="PANTHER" id="PTHR42682">
    <property type="entry name" value="HYDROGENASE-4 COMPONENT F"/>
    <property type="match status" value="1"/>
</dbReference>
<feature type="transmembrane region" description="Helical" evidence="8">
    <location>
        <begin position="105"/>
        <end position="123"/>
    </location>
</feature>
<feature type="transmembrane region" description="Helical" evidence="8">
    <location>
        <begin position="57"/>
        <end position="84"/>
    </location>
</feature>
<feature type="transmembrane region" description="Helical" evidence="8">
    <location>
        <begin position="205"/>
        <end position="226"/>
    </location>
</feature>
<feature type="transmembrane region" description="Helical" evidence="8">
    <location>
        <begin position="6"/>
        <end position="21"/>
    </location>
</feature>
<dbReference type="InterPro" id="IPR052175">
    <property type="entry name" value="ComplexI-like_HydComp"/>
</dbReference>
<feature type="domain" description="NADH:quinone oxidoreductase/Mrp antiporter transmembrane" evidence="9">
    <location>
        <begin position="124"/>
        <end position="413"/>
    </location>
</feature>
<dbReference type="GO" id="GO:0042773">
    <property type="term" value="P:ATP synthesis coupled electron transport"/>
    <property type="evidence" value="ECO:0007669"/>
    <property type="project" value="InterPro"/>
</dbReference>